<name>A0A2B4RZP0_STYPI</name>
<accession>A0A2B4RZP0</accession>
<dbReference type="GO" id="GO:0003924">
    <property type="term" value="F:GTPase activity"/>
    <property type="evidence" value="ECO:0007669"/>
    <property type="project" value="InterPro"/>
</dbReference>
<comment type="caution">
    <text evidence="4">The sequence shown here is derived from an EMBL/GenBank/DDBJ whole genome shotgun (WGS) entry which is preliminary data.</text>
</comment>
<dbReference type="InterPro" id="IPR027417">
    <property type="entry name" value="P-loop_NTPase"/>
</dbReference>
<feature type="coiled-coil region" evidence="1">
    <location>
        <begin position="407"/>
        <end position="451"/>
    </location>
</feature>
<dbReference type="PROSITE" id="PS51688">
    <property type="entry name" value="ICA"/>
    <property type="match status" value="1"/>
</dbReference>
<dbReference type="OrthoDB" id="5979378at2759"/>
<evidence type="ECO:0000256" key="2">
    <source>
        <dbReference type="SAM" id="MobiDB-lite"/>
    </source>
</evidence>
<feature type="region of interest" description="Disordered" evidence="2">
    <location>
        <begin position="1"/>
        <end position="26"/>
    </location>
</feature>
<evidence type="ECO:0000259" key="3">
    <source>
        <dbReference type="PROSITE" id="PS51688"/>
    </source>
</evidence>
<dbReference type="Proteomes" id="UP000225706">
    <property type="component" value="Unassembled WGS sequence"/>
</dbReference>
<feature type="domain" description="Peptidase S74" evidence="3">
    <location>
        <begin position="470"/>
        <end position="566"/>
    </location>
</feature>
<dbReference type="InterPro" id="IPR030392">
    <property type="entry name" value="S74_ICA"/>
</dbReference>
<dbReference type="SUPFAM" id="SSF52540">
    <property type="entry name" value="P-loop containing nucleoside triphosphate hydrolases"/>
    <property type="match status" value="1"/>
</dbReference>
<keyword evidence="1" id="KW-0175">Coiled coil</keyword>
<gene>
    <name evidence="4" type="primary">GBP3</name>
    <name evidence="4" type="ORF">AWC38_SpisGene13222</name>
</gene>
<evidence type="ECO:0000313" key="5">
    <source>
        <dbReference type="Proteomes" id="UP000225706"/>
    </source>
</evidence>
<dbReference type="Pfam" id="PF02263">
    <property type="entry name" value="GBP"/>
    <property type="match status" value="1"/>
</dbReference>
<keyword evidence="5" id="KW-1185">Reference proteome</keyword>
<reference evidence="5" key="1">
    <citation type="journal article" date="2017" name="bioRxiv">
        <title>Comparative analysis of the genomes of Stylophora pistillata and Acropora digitifera provides evidence for extensive differences between species of corals.</title>
        <authorList>
            <person name="Voolstra C.R."/>
            <person name="Li Y."/>
            <person name="Liew Y.J."/>
            <person name="Baumgarten S."/>
            <person name="Zoccola D."/>
            <person name="Flot J.-F."/>
            <person name="Tambutte S."/>
            <person name="Allemand D."/>
            <person name="Aranda M."/>
        </authorList>
    </citation>
    <scope>NUCLEOTIDE SEQUENCE [LARGE SCALE GENOMIC DNA]</scope>
</reference>
<dbReference type="AlphaFoldDB" id="A0A2B4RZP0"/>
<proteinExistence type="predicted"/>
<feature type="compositionally biased region" description="Polar residues" evidence="2">
    <location>
        <begin position="9"/>
        <end position="26"/>
    </location>
</feature>
<evidence type="ECO:0000313" key="4">
    <source>
        <dbReference type="EMBL" id="PFX22269.1"/>
    </source>
</evidence>
<dbReference type="GO" id="GO:0005525">
    <property type="term" value="F:GTP binding"/>
    <property type="evidence" value="ECO:0007669"/>
    <property type="project" value="InterPro"/>
</dbReference>
<dbReference type="PANTHER" id="PTHR10751">
    <property type="entry name" value="GUANYLATE BINDING PROTEIN"/>
    <property type="match status" value="1"/>
</dbReference>
<evidence type="ECO:0000256" key="1">
    <source>
        <dbReference type="SAM" id="Coils"/>
    </source>
</evidence>
<sequence length="609" mass="69853">MPETREESQTTVLAEENQTSVTKENQNSSFKAKPLLMYDYQSEMLILNDSAVGEIEALRGPLRIISVIGDAYVGKSTTLNMIRHYLDGSKTADVQSVFKTCEKSIPCTSGVWMSVLPDVKNRGGNIILIDTEGTNFKDNEITDSFHIFSFLISSGLALFARERISSYNIKFLYRVSRLTEQFWEDDVHDVNSYPGLLVILRDALSPSPGNTLLSEIQNMIVNDRSNIGKSIGRFFPRDRIKVRNIPHVEDSKRLRDSQDDTYETIASSLAADFKRFPSKKNVRGGVIDGKMMADLIRKLHVTISRNPWSGVSNTYTALETYMCNRGFREVIEPLLAKEVDEIQRSKHHAMEQFIQKCFLAEEIDHTRGQIAEAVALKEKIGETQRLLDEEVLRPKEIGISSKASEEVVHKRKRLEAERAERVKAEEQLKILEERLNQLKEVQRQRETASKRRKDILGSVLGGAVLFGILSDSRLKENITILQYSEFKQIGLQGYSWRWSRKAAEQLGKRGQDHGVIAQEVEKQYPWAVATGEDGYKRVNYTALRQLLMLRQCQHLKQERRKRCFKLSQTKITERFLIELHVHNRLFSTNATEIESYIVIKAQEVSYQLR</sequence>
<protein>
    <submittedName>
        <fullName evidence="4">Guanylate-binding protein 3</fullName>
    </submittedName>
</protein>
<dbReference type="Gene3D" id="3.40.50.300">
    <property type="entry name" value="P-loop containing nucleotide triphosphate hydrolases"/>
    <property type="match status" value="1"/>
</dbReference>
<dbReference type="EMBL" id="LSMT01000245">
    <property type="protein sequence ID" value="PFX22269.1"/>
    <property type="molecule type" value="Genomic_DNA"/>
</dbReference>
<dbReference type="InterPro" id="IPR015894">
    <property type="entry name" value="Guanylate-bd_N"/>
</dbReference>
<dbReference type="Pfam" id="PF13884">
    <property type="entry name" value="Peptidase_S74"/>
    <property type="match status" value="1"/>
</dbReference>
<organism evidence="4 5">
    <name type="scientific">Stylophora pistillata</name>
    <name type="common">Smooth cauliflower coral</name>
    <dbReference type="NCBI Taxonomy" id="50429"/>
    <lineage>
        <taxon>Eukaryota</taxon>
        <taxon>Metazoa</taxon>
        <taxon>Cnidaria</taxon>
        <taxon>Anthozoa</taxon>
        <taxon>Hexacorallia</taxon>
        <taxon>Scleractinia</taxon>
        <taxon>Astrocoeniina</taxon>
        <taxon>Pocilloporidae</taxon>
        <taxon>Stylophora</taxon>
    </lineage>
</organism>